<keyword evidence="3" id="KW-1185">Reference proteome</keyword>
<name>A0ABN9Y2G2_9DINO</name>
<organism evidence="2 3">
    <name type="scientific">Prorocentrum cordatum</name>
    <dbReference type="NCBI Taxonomy" id="2364126"/>
    <lineage>
        <taxon>Eukaryota</taxon>
        <taxon>Sar</taxon>
        <taxon>Alveolata</taxon>
        <taxon>Dinophyceae</taxon>
        <taxon>Prorocentrales</taxon>
        <taxon>Prorocentraceae</taxon>
        <taxon>Prorocentrum</taxon>
    </lineage>
</organism>
<evidence type="ECO:0000313" key="2">
    <source>
        <dbReference type="EMBL" id="CAK0906675.1"/>
    </source>
</evidence>
<evidence type="ECO:0000313" key="3">
    <source>
        <dbReference type="Proteomes" id="UP001189429"/>
    </source>
</evidence>
<comment type="caution">
    <text evidence="2">The sequence shown here is derived from an EMBL/GenBank/DDBJ whole genome shotgun (WGS) entry which is preliminary data.</text>
</comment>
<keyword evidence="1" id="KW-1133">Transmembrane helix</keyword>
<keyword evidence="1" id="KW-0812">Transmembrane</keyword>
<reference evidence="2" key="1">
    <citation type="submission" date="2023-10" db="EMBL/GenBank/DDBJ databases">
        <authorList>
            <person name="Chen Y."/>
            <person name="Shah S."/>
            <person name="Dougan E. K."/>
            <person name="Thang M."/>
            <person name="Chan C."/>
        </authorList>
    </citation>
    <scope>NUCLEOTIDE SEQUENCE [LARGE SCALE GENOMIC DNA]</scope>
</reference>
<keyword evidence="1" id="KW-0472">Membrane</keyword>
<accession>A0ABN9Y2G2</accession>
<protein>
    <submittedName>
        <fullName evidence="2">Uncharacterized protein</fullName>
    </submittedName>
</protein>
<feature type="transmembrane region" description="Helical" evidence="1">
    <location>
        <begin position="44"/>
        <end position="64"/>
    </location>
</feature>
<sequence length="451" mass="46613">MAASAGAVPEQWPSVDDGVSEMLMGNAEARAATVATTSASKRRAFVSTAPAFVLIVGSVLVFPLCARHDSAHLASAATAAARHHAEAEAIDLGAESTEFAGGWDRLEDFIGQVTARAELLEPQHFAVISQAASARGLQGEGTDSQDVYDDIAEKLNNNITDNTYASPLNESKLLQATCVIDVLYIVSCLGYAINSLYQASASRHSRCPDSSAQGCAVEVTNAISCLSWVAYAISASVSDCPQVLDQKAVCAADIIGMIADVTGIASAATDVGSSCGAVGASDLARESALQNLTAILESGEGRRLKFGKHGLLRRAITEASNSAAPTRSEIKIETGWSIGVCVFDVIMASALLMQMGTTIARATEDCPNPRACAVDMLSILGCASWAATSFAAAASDCDPPLGSVGAECASDVTNIFAQLNFLAAYATSVGHDCNFSVVNESRGDIFVPGPA</sequence>
<proteinExistence type="predicted"/>
<dbReference type="EMBL" id="CAUYUJ010021727">
    <property type="protein sequence ID" value="CAK0906675.1"/>
    <property type="molecule type" value="Genomic_DNA"/>
</dbReference>
<dbReference type="Proteomes" id="UP001189429">
    <property type="component" value="Unassembled WGS sequence"/>
</dbReference>
<gene>
    <name evidence="2" type="ORF">PCOR1329_LOCUS81926</name>
</gene>
<evidence type="ECO:0000256" key="1">
    <source>
        <dbReference type="SAM" id="Phobius"/>
    </source>
</evidence>